<evidence type="ECO:0000256" key="6">
    <source>
        <dbReference type="ARBA" id="ARBA00023136"/>
    </source>
</evidence>
<dbReference type="GO" id="GO:0005886">
    <property type="term" value="C:plasma membrane"/>
    <property type="evidence" value="ECO:0007669"/>
    <property type="project" value="UniProtKB-SubCell"/>
</dbReference>
<dbReference type="InterPro" id="IPR051907">
    <property type="entry name" value="DoxX-like_oxidoreductase"/>
</dbReference>
<feature type="transmembrane region" description="Helical" evidence="7">
    <location>
        <begin position="107"/>
        <end position="124"/>
    </location>
</feature>
<name>A0A401U8F2_9BACT</name>
<dbReference type="Proteomes" id="UP000288227">
    <property type="component" value="Unassembled WGS sequence"/>
</dbReference>
<keyword evidence="9" id="KW-1185">Reference proteome</keyword>
<keyword evidence="4 7" id="KW-0812">Transmembrane</keyword>
<feature type="transmembrane region" description="Helical" evidence="7">
    <location>
        <begin position="12"/>
        <end position="31"/>
    </location>
</feature>
<feature type="transmembrane region" description="Helical" evidence="7">
    <location>
        <begin position="51"/>
        <end position="73"/>
    </location>
</feature>
<sequence>MKVLLSPAKSLLALRIMISICMIAHASQRFYHNSINGFGDFLNTKGFLIGVPIAWGITLFELIGGLALLLNYFTKWISLVWALQLLMGIILVHAQHGWFVVGPSNGGVEYSLLLIVSLLVLHAHSEKTANKT</sequence>
<gene>
    <name evidence="8" type="ORF">SanaruYs_13750</name>
</gene>
<dbReference type="AlphaFoldDB" id="A0A401U8F2"/>
<dbReference type="PANTHER" id="PTHR33452:SF1">
    <property type="entry name" value="INNER MEMBRANE PROTEIN YPHA-RELATED"/>
    <property type="match status" value="1"/>
</dbReference>
<keyword evidence="5 7" id="KW-1133">Transmembrane helix</keyword>
<evidence type="ECO:0000313" key="9">
    <source>
        <dbReference type="Proteomes" id="UP000288227"/>
    </source>
</evidence>
<keyword evidence="6 7" id="KW-0472">Membrane</keyword>
<organism evidence="8 9">
    <name type="scientific">Chryseotalea sanaruensis</name>
    <dbReference type="NCBI Taxonomy" id="2482724"/>
    <lineage>
        <taxon>Bacteria</taxon>
        <taxon>Pseudomonadati</taxon>
        <taxon>Bacteroidota</taxon>
        <taxon>Cytophagia</taxon>
        <taxon>Cytophagales</taxon>
        <taxon>Chryseotaleaceae</taxon>
        <taxon>Chryseotalea</taxon>
    </lineage>
</organism>
<protein>
    <submittedName>
        <fullName evidence="8">DoxX family protein</fullName>
    </submittedName>
</protein>
<evidence type="ECO:0000256" key="4">
    <source>
        <dbReference type="ARBA" id="ARBA00022692"/>
    </source>
</evidence>
<evidence type="ECO:0000313" key="8">
    <source>
        <dbReference type="EMBL" id="GCC51155.1"/>
    </source>
</evidence>
<comment type="subcellular location">
    <subcellularLocation>
        <location evidence="1">Cell membrane</location>
        <topology evidence="1">Multi-pass membrane protein</topology>
    </subcellularLocation>
</comment>
<dbReference type="RefSeq" id="WP_127121791.1">
    <property type="nucleotide sequence ID" value="NZ_BHXQ01000002.1"/>
</dbReference>
<dbReference type="PANTHER" id="PTHR33452">
    <property type="entry name" value="OXIDOREDUCTASE CATD-RELATED"/>
    <property type="match status" value="1"/>
</dbReference>
<feature type="transmembrane region" description="Helical" evidence="7">
    <location>
        <begin position="80"/>
        <end position="101"/>
    </location>
</feature>
<dbReference type="OrthoDB" id="8778559at2"/>
<comment type="similarity">
    <text evidence="2">Belongs to the DoxX family.</text>
</comment>
<dbReference type="EMBL" id="BHXQ01000002">
    <property type="protein sequence ID" value="GCC51155.1"/>
    <property type="molecule type" value="Genomic_DNA"/>
</dbReference>
<proteinExistence type="inferred from homology"/>
<evidence type="ECO:0000256" key="5">
    <source>
        <dbReference type="ARBA" id="ARBA00022989"/>
    </source>
</evidence>
<keyword evidence="3" id="KW-1003">Cell membrane</keyword>
<dbReference type="InterPro" id="IPR032808">
    <property type="entry name" value="DoxX"/>
</dbReference>
<reference evidence="8 9" key="1">
    <citation type="submission" date="2018-11" db="EMBL/GenBank/DDBJ databases">
        <title>Chryseotalea sanarue gen. nov., sp., nov., a member of the family Cytophagaceae, isolated from a brackish lake in Hamamatsu Japan.</title>
        <authorList>
            <person name="Maejima Y."/>
            <person name="Iino T."/>
            <person name="Muraguchi Y."/>
            <person name="Fukuda K."/>
            <person name="Ohkuma M."/>
            <person name="Moriuchi R."/>
            <person name="Dohra H."/>
            <person name="Kimbara K."/>
            <person name="Shintani M."/>
        </authorList>
    </citation>
    <scope>NUCLEOTIDE SEQUENCE [LARGE SCALE GENOMIC DNA]</scope>
    <source>
        <strain evidence="8 9">Ys</strain>
    </source>
</reference>
<evidence type="ECO:0000256" key="1">
    <source>
        <dbReference type="ARBA" id="ARBA00004651"/>
    </source>
</evidence>
<accession>A0A401U8F2</accession>
<evidence type="ECO:0000256" key="7">
    <source>
        <dbReference type="SAM" id="Phobius"/>
    </source>
</evidence>
<comment type="caution">
    <text evidence="8">The sequence shown here is derived from an EMBL/GenBank/DDBJ whole genome shotgun (WGS) entry which is preliminary data.</text>
</comment>
<evidence type="ECO:0000256" key="2">
    <source>
        <dbReference type="ARBA" id="ARBA00006679"/>
    </source>
</evidence>
<dbReference type="Pfam" id="PF07681">
    <property type="entry name" value="DoxX"/>
    <property type="match status" value="1"/>
</dbReference>
<evidence type="ECO:0000256" key="3">
    <source>
        <dbReference type="ARBA" id="ARBA00022475"/>
    </source>
</evidence>